<dbReference type="SUPFAM" id="SSF56672">
    <property type="entry name" value="DNA/RNA polymerases"/>
    <property type="match status" value="1"/>
</dbReference>
<dbReference type="AlphaFoldDB" id="A0ABD1CUD7"/>
<evidence type="ECO:0000259" key="2">
    <source>
        <dbReference type="PROSITE" id="PS50878"/>
    </source>
</evidence>
<evidence type="ECO:0000256" key="1">
    <source>
        <dbReference type="SAM" id="Coils"/>
    </source>
</evidence>
<organism evidence="3 4">
    <name type="scientific">Culex pipiens pipiens</name>
    <name type="common">Northern house mosquito</name>
    <dbReference type="NCBI Taxonomy" id="38569"/>
    <lineage>
        <taxon>Eukaryota</taxon>
        <taxon>Metazoa</taxon>
        <taxon>Ecdysozoa</taxon>
        <taxon>Arthropoda</taxon>
        <taxon>Hexapoda</taxon>
        <taxon>Insecta</taxon>
        <taxon>Pterygota</taxon>
        <taxon>Neoptera</taxon>
        <taxon>Endopterygota</taxon>
        <taxon>Diptera</taxon>
        <taxon>Nematocera</taxon>
        <taxon>Culicoidea</taxon>
        <taxon>Culicidae</taxon>
        <taxon>Culicinae</taxon>
        <taxon>Culicini</taxon>
        <taxon>Culex</taxon>
        <taxon>Culex</taxon>
    </lineage>
</organism>
<dbReference type="GO" id="GO:0071897">
    <property type="term" value="P:DNA biosynthetic process"/>
    <property type="evidence" value="ECO:0007669"/>
    <property type="project" value="UniProtKB-ARBA"/>
</dbReference>
<sequence>MEATIARIESKLDQLIGWQKDVVSEIRGMQNTLEELRTTTETLMDEQQQLRSENCEMRRQLELNEIEIDKLKQETLRKTLEISNVPVTEGEDLFGIVAQICQGISVTLERSQVKEIFRAPTYQSQKSQIPPPIQVKLSSKEKRDEMLKKKREKKELTTAILNMATDKPANIYINEVLTRRNRYLFKLARDLRRSNNIKFAWFKDGRLLVRKTEKAKLFYFNARSLNDKLTELEFLLDEAGSRIDALLISETWSKAETEESMSLSNYQCHFASRSTRRGGGTAIFIHNSIHCEMIYSYCDEHNSIVAVEVGDQDKTVLVAVYRPPDTLNATMDSFMELLDTFLTARSNRTTIVVGDFNLDLRTTTHAVQRYTNIVLSNGFFFCGNRPTRYEACLDHVLTNNSELLISYNLFDHDAMFIEVDRPIELSPSTEAYYLKVDTSKFREFLLHNPTHTNELLAVEDNYNSLLSQLRSGLDAATSRVRVRNNKRSHSKPWFDLEMKQCIRTKNYWYAKHRQNIHNEVIRNTYTHWANRVTTLKRSKAKQHYGSSFARQQNNVTGTWDVIKDVLGKNKHTRKPLSSQQRSPDSKRRYIGEANKYFATAGRNLAERIPYSALRPLNAQTNHQFTITPVTRAVVLRTITDMTATKSAGYDGCQPGVLKACSDILVDSIVNVVNSSIRQSQVPSALKISKVVAIPKTLTAKTFNDYRPINIPSVTDKVLQKVVNKQLIDYLEEHTLLSPHQYGFRSRSNTQTALFDVVVEIQTHCDRKEKVSAVFLDLSKAFDTCDKRVLLRRLSELGVIGESLQWFASFLDRRQQYVSDDGVDSELQVVDYGVVQGSIIGPTLFNCYVNNLKDLQLNGTLFMYADDIVLVYAATTTEELQGKMNEDLVQLHCWMNEHKLTVNIQKTKYMLFNESSRIRWTLSYGDESIERVDYFKYLGVWLDSDLKWEYQIEKLNSKLSQVAGIFKKISPVVPDQTKKMLYFSLFHSHMVYGIAVWGAAGSSTVSQLQTTQNKAIKNLFGYRRRTATAFIHTRNQLLTVGSTYSAVVCNHIHKVLHGGIHTNTVLGR</sequence>
<dbReference type="PROSITE" id="PS50878">
    <property type="entry name" value="RT_POL"/>
    <property type="match status" value="1"/>
</dbReference>
<proteinExistence type="predicted"/>
<dbReference type="InterPro" id="IPR036691">
    <property type="entry name" value="Endo/exonu/phosph_ase_sf"/>
</dbReference>
<dbReference type="Pfam" id="PF00078">
    <property type="entry name" value="RVT_1"/>
    <property type="match status" value="1"/>
</dbReference>
<gene>
    <name evidence="3" type="ORF">pipiens_014488</name>
</gene>
<dbReference type="InterPro" id="IPR043502">
    <property type="entry name" value="DNA/RNA_pol_sf"/>
</dbReference>
<dbReference type="Pfam" id="PF03372">
    <property type="entry name" value="Exo_endo_phos"/>
    <property type="match status" value="1"/>
</dbReference>
<accession>A0ABD1CUD7</accession>
<keyword evidence="1" id="KW-0175">Coiled coil</keyword>
<dbReference type="SUPFAM" id="SSF56219">
    <property type="entry name" value="DNase I-like"/>
    <property type="match status" value="1"/>
</dbReference>
<feature type="non-terminal residue" evidence="3">
    <location>
        <position position="1067"/>
    </location>
</feature>
<evidence type="ECO:0000313" key="3">
    <source>
        <dbReference type="EMBL" id="KAL1380050.1"/>
    </source>
</evidence>
<feature type="coiled-coil region" evidence="1">
    <location>
        <begin position="26"/>
        <end position="53"/>
    </location>
</feature>
<dbReference type="PANTHER" id="PTHR33332">
    <property type="entry name" value="REVERSE TRANSCRIPTASE DOMAIN-CONTAINING PROTEIN"/>
    <property type="match status" value="1"/>
</dbReference>
<dbReference type="Proteomes" id="UP001562425">
    <property type="component" value="Unassembled WGS sequence"/>
</dbReference>
<keyword evidence="4" id="KW-1185">Reference proteome</keyword>
<dbReference type="CDD" id="cd01650">
    <property type="entry name" value="RT_nLTR_like"/>
    <property type="match status" value="1"/>
</dbReference>
<dbReference type="Gene3D" id="3.60.10.10">
    <property type="entry name" value="Endonuclease/exonuclease/phosphatase"/>
    <property type="match status" value="1"/>
</dbReference>
<evidence type="ECO:0000313" key="4">
    <source>
        <dbReference type="Proteomes" id="UP001562425"/>
    </source>
</evidence>
<protein>
    <recommendedName>
        <fullName evidence="2">Reverse transcriptase domain-containing protein</fullName>
    </recommendedName>
</protein>
<comment type="caution">
    <text evidence="3">The sequence shown here is derived from an EMBL/GenBank/DDBJ whole genome shotgun (WGS) entry which is preliminary data.</text>
</comment>
<name>A0ABD1CUD7_CULPP</name>
<feature type="domain" description="Reverse transcriptase" evidence="2">
    <location>
        <begin position="674"/>
        <end position="941"/>
    </location>
</feature>
<reference evidence="3 4" key="1">
    <citation type="submission" date="2024-05" db="EMBL/GenBank/DDBJ databases">
        <title>Culex pipiens pipiens assembly and annotation.</title>
        <authorList>
            <person name="Alout H."/>
            <person name="Durand T."/>
        </authorList>
    </citation>
    <scope>NUCLEOTIDE SEQUENCE [LARGE SCALE GENOMIC DNA]</scope>
    <source>
        <strain evidence="3">HA-2024</strain>
        <tissue evidence="3">Whole body</tissue>
    </source>
</reference>
<dbReference type="InterPro" id="IPR000477">
    <property type="entry name" value="RT_dom"/>
</dbReference>
<dbReference type="EMBL" id="JBEHCU010009345">
    <property type="protein sequence ID" value="KAL1380050.1"/>
    <property type="molecule type" value="Genomic_DNA"/>
</dbReference>
<dbReference type="InterPro" id="IPR005135">
    <property type="entry name" value="Endo/exonuclease/phosphatase"/>
</dbReference>